<evidence type="ECO:0000259" key="2">
    <source>
        <dbReference type="Pfam" id="PF13154"/>
    </source>
</evidence>
<sequence>MVNRVRTEQVERAKRVDLLDYLEAKGETFKKEGRYYRHTEHDSLIIRDQMYAWNSRGEKGAGVINFAQMYYGMSFPEVVKDIANGSFKEKERPPSAKTPSEPYRYPSHYEVSDTTRMHQYLTQDRKIHPKVVNWLERRDYVAQDKRGNVVYKWKQQGEVVGADRQGTQPMARTGDWFKGIDKNSPGNAGFSFDIGKPETLYVFESAVDALSYWSEKKEDIQNARMLSMSGLKRHTVSAEMNRMNREGYPPKQVIIAVDNDPSGRDFAYGLKDVLQNYVNQDGERVGNVDLPKEKDWNEQLKKNVVVEQPRAKESQPSPAKDTEPER</sequence>
<protein>
    <recommendedName>
        <fullName evidence="2">DUF3991 domain-containing protein</fullName>
    </recommendedName>
</protein>
<dbReference type="Proteomes" id="UP000198853">
    <property type="component" value="Unassembled WGS sequence"/>
</dbReference>
<dbReference type="SUPFAM" id="SSF57783">
    <property type="entry name" value="Zinc beta-ribbon"/>
    <property type="match status" value="1"/>
</dbReference>
<dbReference type="Gene3D" id="3.40.1360.10">
    <property type="match status" value="1"/>
</dbReference>
<gene>
    <name evidence="3" type="ORF">SAMN04488123_102128</name>
</gene>
<dbReference type="EMBL" id="FNEN01000002">
    <property type="protein sequence ID" value="SDI43290.1"/>
    <property type="molecule type" value="Genomic_DNA"/>
</dbReference>
<feature type="region of interest" description="Disordered" evidence="1">
    <location>
        <begin position="303"/>
        <end position="326"/>
    </location>
</feature>
<dbReference type="OrthoDB" id="9803716at2"/>
<evidence type="ECO:0000313" key="4">
    <source>
        <dbReference type="Proteomes" id="UP000198853"/>
    </source>
</evidence>
<feature type="region of interest" description="Disordered" evidence="1">
    <location>
        <begin position="86"/>
        <end position="107"/>
    </location>
</feature>
<proteinExistence type="predicted"/>
<reference evidence="3 4" key="1">
    <citation type="submission" date="2016-10" db="EMBL/GenBank/DDBJ databases">
        <authorList>
            <person name="de Groot N.N."/>
        </authorList>
    </citation>
    <scope>NUCLEOTIDE SEQUENCE [LARGE SCALE GENOMIC DNA]</scope>
    <source>
        <strain evidence="3 4">DSM 21771</strain>
    </source>
</reference>
<dbReference type="InterPro" id="IPR025054">
    <property type="entry name" value="DUF3991"/>
</dbReference>
<evidence type="ECO:0000313" key="3">
    <source>
        <dbReference type="EMBL" id="SDI43290.1"/>
    </source>
</evidence>
<keyword evidence="4" id="KW-1185">Reference proteome</keyword>
<organism evidence="3 4">
    <name type="scientific">Natribacillus halophilus</name>
    <dbReference type="NCBI Taxonomy" id="549003"/>
    <lineage>
        <taxon>Bacteria</taxon>
        <taxon>Bacillati</taxon>
        <taxon>Bacillota</taxon>
        <taxon>Bacilli</taxon>
        <taxon>Bacillales</taxon>
        <taxon>Bacillaceae</taxon>
        <taxon>Natribacillus</taxon>
    </lineage>
</organism>
<accession>A0A1G8KK60</accession>
<evidence type="ECO:0000256" key="1">
    <source>
        <dbReference type="SAM" id="MobiDB-lite"/>
    </source>
</evidence>
<name>A0A1G8KK60_9BACI</name>
<feature type="domain" description="DUF3991" evidence="2">
    <location>
        <begin position="119"/>
        <end position="196"/>
    </location>
</feature>
<dbReference type="AlphaFoldDB" id="A0A1G8KK60"/>
<dbReference type="Pfam" id="PF13155">
    <property type="entry name" value="Toprim_2"/>
    <property type="match status" value="1"/>
</dbReference>
<dbReference type="Pfam" id="PF13154">
    <property type="entry name" value="DUF3991"/>
    <property type="match status" value="1"/>
</dbReference>